<dbReference type="InterPro" id="IPR007460">
    <property type="entry name" value="BrnT_toxin"/>
</dbReference>
<comment type="caution">
    <text evidence="1">The sequence shown here is derived from an EMBL/GenBank/DDBJ whole genome shotgun (WGS) entry which is preliminary data.</text>
</comment>
<dbReference type="EMBL" id="DSOV01000047">
    <property type="protein sequence ID" value="HEN42942.1"/>
    <property type="molecule type" value="Genomic_DNA"/>
</dbReference>
<dbReference type="AlphaFoldDB" id="A0A831XFA6"/>
<sequence>MQFEWDSKKAAANLKKHGVSFPEAATVFGDPLSLTFPDPDHSNEENRFVIMGLTSTGRLLVVAHTDSNDTVRIISAREATRRERNVYEEEN</sequence>
<reference evidence="1" key="1">
    <citation type="journal article" date="2020" name="mSystems">
        <title>Genome- and Community-Level Interaction Insights into Carbon Utilization and Element Cycling Functions of Hydrothermarchaeota in Hydrothermal Sediment.</title>
        <authorList>
            <person name="Zhou Z."/>
            <person name="Liu Y."/>
            <person name="Xu W."/>
            <person name="Pan J."/>
            <person name="Luo Z.H."/>
            <person name="Li M."/>
        </authorList>
    </citation>
    <scope>NUCLEOTIDE SEQUENCE [LARGE SCALE GENOMIC DNA]</scope>
    <source>
        <strain evidence="1">SpSt-349</strain>
    </source>
</reference>
<dbReference type="Gene3D" id="3.10.450.530">
    <property type="entry name" value="Ribonuclease toxin, BrnT, of type II toxin-antitoxin system"/>
    <property type="match status" value="1"/>
</dbReference>
<protein>
    <submittedName>
        <fullName evidence="1">BrnT family toxin</fullName>
    </submittedName>
</protein>
<evidence type="ECO:0000313" key="1">
    <source>
        <dbReference type="EMBL" id="HEN42942.1"/>
    </source>
</evidence>
<accession>A0A831XFA6</accession>
<gene>
    <name evidence="1" type="ORF">ENQ87_11335</name>
</gene>
<proteinExistence type="predicted"/>
<organism evidence="1">
    <name type="scientific">Geobacter metallireducens</name>
    <dbReference type="NCBI Taxonomy" id="28232"/>
    <lineage>
        <taxon>Bacteria</taxon>
        <taxon>Pseudomonadati</taxon>
        <taxon>Thermodesulfobacteriota</taxon>
        <taxon>Desulfuromonadia</taxon>
        <taxon>Geobacterales</taxon>
        <taxon>Geobacteraceae</taxon>
        <taxon>Geobacter</taxon>
    </lineage>
</organism>
<dbReference type="Pfam" id="PF04365">
    <property type="entry name" value="BrnT_toxin"/>
    <property type="match status" value="1"/>
</dbReference>
<dbReference type="InterPro" id="IPR038573">
    <property type="entry name" value="BrnT_sf"/>
</dbReference>
<name>A0A831XFA6_GEOME</name>